<feature type="domain" description="SnoaL-like" evidence="1">
    <location>
        <begin position="5"/>
        <end position="108"/>
    </location>
</feature>
<dbReference type="AlphaFoldDB" id="A0A292Q1H4"/>
<name>A0A292Q1H4_9PEZI</name>
<keyword evidence="3" id="KW-1185">Reference proteome</keyword>
<evidence type="ECO:0000313" key="3">
    <source>
        <dbReference type="Proteomes" id="UP001412239"/>
    </source>
</evidence>
<reference evidence="2" key="1">
    <citation type="submission" date="2015-10" db="EMBL/GenBank/DDBJ databases">
        <authorList>
            <person name="Regsiter A."/>
            <person name="william w."/>
        </authorList>
    </citation>
    <scope>NUCLEOTIDE SEQUENCE</scope>
    <source>
        <strain evidence="2">Montdore</strain>
    </source>
</reference>
<gene>
    <name evidence="2" type="ORF">GSTUAT00003472001</name>
</gene>
<dbReference type="Pfam" id="PF12680">
    <property type="entry name" value="SnoaL_2"/>
    <property type="match status" value="1"/>
</dbReference>
<dbReference type="EMBL" id="LN890990">
    <property type="protein sequence ID" value="CUS12507.1"/>
    <property type="molecule type" value="Genomic_DNA"/>
</dbReference>
<proteinExistence type="predicted"/>
<dbReference type="Gene3D" id="3.10.450.50">
    <property type="match status" value="1"/>
</dbReference>
<dbReference type="InterPro" id="IPR032710">
    <property type="entry name" value="NTF2-like_dom_sf"/>
</dbReference>
<dbReference type="InterPro" id="IPR037401">
    <property type="entry name" value="SnoaL-like"/>
</dbReference>
<evidence type="ECO:0000259" key="1">
    <source>
        <dbReference type="Pfam" id="PF12680"/>
    </source>
</evidence>
<sequence>MADLVNEYIGAYREMDYEKLTNLWHPEYTFADPAFPDLNSLRSRAMFHMFITNRDKNKMVVTHTTPAIPGPKENTYITTYTCDYLYGTAPVHNEIRATIEVKDGKIWKQVDEFPLAAWAKQSLGMMGTALRVVGMLDGIVKKKAAERLDGWCAKNEEFKGKG</sequence>
<evidence type="ECO:0000313" key="2">
    <source>
        <dbReference type="EMBL" id="CUS12507.1"/>
    </source>
</evidence>
<dbReference type="Proteomes" id="UP001412239">
    <property type="component" value="Unassembled WGS sequence"/>
</dbReference>
<organism evidence="2 3">
    <name type="scientific">Tuber aestivum</name>
    <name type="common">summer truffle</name>
    <dbReference type="NCBI Taxonomy" id="59557"/>
    <lineage>
        <taxon>Eukaryota</taxon>
        <taxon>Fungi</taxon>
        <taxon>Dikarya</taxon>
        <taxon>Ascomycota</taxon>
        <taxon>Pezizomycotina</taxon>
        <taxon>Pezizomycetes</taxon>
        <taxon>Pezizales</taxon>
        <taxon>Tuberaceae</taxon>
        <taxon>Tuber</taxon>
    </lineage>
</organism>
<protein>
    <recommendedName>
        <fullName evidence="1">SnoaL-like domain-containing protein</fullName>
    </recommendedName>
</protein>
<dbReference type="SUPFAM" id="SSF54427">
    <property type="entry name" value="NTF2-like"/>
    <property type="match status" value="1"/>
</dbReference>
<accession>A0A292Q1H4</accession>